<evidence type="ECO:0000256" key="2">
    <source>
        <dbReference type="ARBA" id="ARBA00009772"/>
    </source>
</evidence>
<dbReference type="PANTHER" id="PTHR30065">
    <property type="entry name" value="FLAGELLAR BIOSYNTHETIC PROTEIN FLIR"/>
    <property type="match status" value="1"/>
</dbReference>
<comment type="subcellular location">
    <subcellularLocation>
        <location evidence="10">Cell membrane</location>
        <topology evidence="10">Multi-pass membrane protein</topology>
    </subcellularLocation>
    <subcellularLocation>
        <location evidence="10">Bacterial flagellum basal body</location>
    </subcellularLocation>
</comment>
<dbReference type="InterPro" id="IPR002010">
    <property type="entry name" value="T3SS_IM_R"/>
</dbReference>
<feature type="transmembrane region" description="Helical" evidence="10">
    <location>
        <begin position="45"/>
        <end position="69"/>
    </location>
</feature>
<keyword evidence="11" id="KW-0969">Cilium</keyword>
<accession>A0A1Y0EH19</accession>
<dbReference type="AlphaFoldDB" id="A0A1Y0EH19"/>
<sequence>MIGQVPTLDDVLGLGGVELQFLIDFMLVFFLHTLRLSAFFLSAPFFGAAAIPVQVRVIVSVVMALGFYGMIEVPDPTNLPFLAMIEIALIEIAIGLSLGLAFTIVFSAVALTGEKIAASAGLGFAAQMDPNSGGQTPVVSQFLNLFAIAAFLSLNGHLHMIALIRMSYEILPLGQPFQFSAFVSGGLAAAGHMFTIASQLMLPVVSILLLANITVGVVTRSAPQLNLFSFGFPLTILTCFVALYVSTTPFANGIAELVEFILEFIEDTIAEAEVG</sequence>
<dbReference type="EMBL" id="CP021431">
    <property type="protein sequence ID" value="ARU02720.1"/>
    <property type="molecule type" value="Genomic_DNA"/>
</dbReference>
<keyword evidence="4 10" id="KW-1003">Cell membrane</keyword>
<keyword evidence="5 10" id="KW-0812">Transmembrane</keyword>
<comment type="similarity">
    <text evidence="2 10">Belongs to the FliR/MopE/SpaR family.</text>
</comment>
<dbReference type="PANTHER" id="PTHR30065:SF1">
    <property type="entry name" value="SURFACE PRESENTATION OF ANTIGENS PROTEIN SPAR"/>
    <property type="match status" value="1"/>
</dbReference>
<evidence type="ECO:0000313" key="12">
    <source>
        <dbReference type="Proteomes" id="UP000195273"/>
    </source>
</evidence>
<dbReference type="InterPro" id="IPR006303">
    <property type="entry name" value="FliR"/>
</dbReference>
<evidence type="ECO:0000256" key="9">
    <source>
        <dbReference type="NCBIfam" id="TIGR01400"/>
    </source>
</evidence>
<keyword evidence="11" id="KW-0966">Cell projection</keyword>
<feature type="transmembrane region" description="Helical" evidence="10">
    <location>
        <begin position="81"/>
        <end position="106"/>
    </location>
</feature>
<evidence type="ECO:0000313" key="11">
    <source>
        <dbReference type="EMBL" id="ARU02720.1"/>
    </source>
</evidence>
<feature type="transmembrane region" description="Helical" evidence="10">
    <location>
        <begin position="142"/>
        <end position="164"/>
    </location>
</feature>
<comment type="function">
    <text evidence="1 10">Role in flagellar biosynthesis.</text>
</comment>
<organism evidence="11 12">
    <name type="scientific">Yoonia vestfoldensis</name>
    <dbReference type="NCBI Taxonomy" id="245188"/>
    <lineage>
        <taxon>Bacteria</taxon>
        <taxon>Pseudomonadati</taxon>
        <taxon>Pseudomonadota</taxon>
        <taxon>Alphaproteobacteria</taxon>
        <taxon>Rhodobacterales</taxon>
        <taxon>Paracoccaceae</taxon>
        <taxon>Yoonia</taxon>
    </lineage>
</organism>
<dbReference type="GO" id="GO:0006605">
    <property type="term" value="P:protein targeting"/>
    <property type="evidence" value="ECO:0007669"/>
    <property type="project" value="UniProtKB-UniRule"/>
</dbReference>
<feature type="transmembrane region" description="Helical" evidence="10">
    <location>
        <begin position="200"/>
        <end position="218"/>
    </location>
</feature>
<evidence type="ECO:0000256" key="6">
    <source>
        <dbReference type="ARBA" id="ARBA00022989"/>
    </source>
</evidence>
<name>A0A1Y0EH19_9RHOB</name>
<evidence type="ECO:0000256" key="5">
    <source>
        <dbReference type="ARBA" id="ARBA00022692"/>
    </source>
</evidence>
<feature type="transmembrane region" description="Helical" evidence="10">
    <location>
        <begin position="225"/>
        <end position="245"/>
    </location>
</feature>
<dbReference type="Pfam" id="PF01311">
    <property type="entry name" value="Bac_export_1"/>
    <property type="match status" value="1"/>
</dbReference>
<evidence type="ECO:0000256" key="7">
    <source>
        <dbReference type="ARBA" id="ARBA00023136"/>
    </source>
</evidence>
<dbReference type="KEGG" id="lvs:LOKVESSMR4R_03448"/>
<evidence type="ECO:0000256" key="1">
    <source>
        <dbReference type="ARBA" id="ARBA00002578"/>
    </source>
</evidence>
<evidence type="ECO:0000256" key="4">
    <source>
        <dbReference type="ARBA" id="ARBA00022475"/>
    </source>
</evidence>
<dbReference type="PRINTS" id="PR00953">
    <property type="entry name" value="TYPE3IMRPROT"/>
</dbReference>
<proteinExistence type="inferred from homology"/>
<dbReference type="Proteomes" id="UP000195273">
    <property type="component" value="Chromosome"/>
</dbReference>
<feature type="transmembrane region" description="Helical" evidence="10">
    <location>
        <begin position="12"/>
        <end position="33"/>
    </location>
</feature>
<dbReference type="NCBIfam" id="TIGR01400">
    <property type="entry name" value="fliR"/>
    <property type="match status" value="1"/>
</dbReference>
<keyword evidence="7 10" id="KW-0472">Membrane</keyword>
<reference evidence="11 12" key="1">
    <citation type="submission" date="2017-05" db="EMBL/GenBank/DDBJ databases">
        <title>Genome Sequence of Loktanella vestfoldensis Strain SMR4r Isolated from a Culture of the Diatom Skeletonema marinoi.</title>
        <authorList>
            <person name="Topel M."/>
            <person name="Pinder M.I.M."/>
            <person name="Johansson O.N."/>
            <person name="Kourtchenko O."/>
            <person name="Godhe A."/>
            <person name="Clarke A.K."/>
        </authorList>
    </citation>
    <scope>NUCLEOTIDE SEQUENCE [LARGE SCALE GENOMIC DNA]</scope>
    <source>
        <strain evidence="11 12">SMR4r</strain>
    </source>
</reference>
<evidence type="ECO:0000256" key="8">
    <source>
        <dbReference type="ARBA" id="ARBA00023143"/>
    </source>
</evidence>
<keyword evidence="11" id="KW-0282">Flagellum</keyword>
<dbReference type="GO" id="GO:0005886">
    <property type="term" value="C:plasma membrane"/>
    <property type="evidence" value="ECO:0007669"/>
    <property type="project" value="UniProtKB-SubCell"/>
</dbReference>
<keyword evidence="12" id="KW-1185">Reference proteome</keyword>
<evidence type="ECO:0000256" key="10">
    <source>
        <dbReference type="RuleBase" id="RU362071"/>
    </source>
</evidence>
<dbReference type="GO" id="GO:0009425">
    <property type="term" value="C:bacterial-type flagellum basal body"/>
    <property type="evidence" value="ECO:0007669"/>
    <property type="project" value="UniProtKB-SubCell"/>
</dbReference>
<protein>
    <recommendedName>
        <fullName evidence="3 9">Flagellar biosynthetic protein FliR</fullName>
    </recommendedName>
</protein>
<gene>
    <name evidence="11" type="ORF">LOKVESSMR4R_03448</name>
</gene>
<dbReference type="GO" id="GO:0044780">
    <property type="term" value="P:bacterial-type flagellum assembly"/>
    <property type="evidence" value="ECO:0007669"/>
    <property type="project" value="UniProtKB-UniRule"/>
</dbReference>
<evidence type="ECO:0000256" key="3">
    <source>
        <dbReference type="ARBA" id="ARBA00021717"/>
    </source>
</evidence>
<dbReference type="OrthoDB" id="9797790at2"/>
<keyword evidence="8 10" id="KW-0975">Bacterial flagellum</keyword>
<keyword evidence="6 10" id="KW-1133">Transmembrane helix</keyword>